<evidence type="ECO:0000313" key="1">
    <source>
        <dbReference type="EMBL" id="MCX4233259.1"/>
    </source>
</evidence>
<sequence length="82" mass="9244">MESQRWRNLGVEVRRPTPATVVVALAMFYLLHLQPDVPEAVAVCVALVVLDCIRMRRASATVQALELPPHRADPPKRHPRAR</sequence>
<keyword evidence="2" id="KW-1185">Reference proteome</keyword>
<gene>
    <name evidence="1" type="ORF">K3769_10765</name>
</gene>
<accession>A0ABT3UZS4</accession>
<dbReference type="EMBL" id="JAIFZO010000002">
    <property type="protein sequence ID" value="MCX4233259.1"/>
    <property type="molecule type" value="Genomic_DNA"/>
</dbReference>
<protein>
    <submittedName>
        <fullName evidence="1">Uncharacterized protein</fullName>
    </submittedName>
</protein>
<comment type="caution">
    <text evidence="1">The sequence shown here is derived from an EMBL/GenBank/DDBJ whole genome shotgun (WGS) entry which is preliminary data.</text>
</comment>
<organism evidence="1 2">
    <name type="scientific">Streptomyces ortus</name>
    <dbReference type="NCBI Taxonomy" id="2867268"/>
    <lineage>
        <taxon>Bacteria</taxon>
        <taxon>Bacillati</taxon>
        <taxon>Actinomycetota</taxon>
        <taxon>Actinomycetes</taxon>
        <taxon>Kitasatosporales</taxon>
        <taxon>Streptomycetaceae</taxon>
        <taxon>Streptomyces</taxon>
    </lineage>
</organism>
<name>A0ABT3UZS4_9ACTN</name>
<proteinExistence type="predicted"/>
<evidence type="ECO:0000313" key="2">
    <source>
        <dbReference type="Proteomes" id="UP001165590"/>
    </source>
</evidence>
<dbReference type="Proteomes" id="UP001165590">
    <property type="component" value="Unassembled WGS sequence"/>
</dbReference>
<dbReference type="RefSeq" id="WP_267026213.1">
    <property type="nucleotide sequence ID" value="NZ_JAIFZO010000002.1"/>
</dbReference>
<reference evidence="1" key="1">
    <citation type="journal article" date="2022" name="bioRxiv">
        <title>Discovery and biosynthetic assessment of Streptomyces ortus sp nov. isolated from a deep-sea sponge.</title>
        <authorList>
            <person name="Williams S.E."/>
        </authorList>
    </citation>
    <scope>NUCLEOTIDE SEQUENCE</scope>
    <source>
        <strain evidence="1">A15ISP2-DRY2</strain>
    </source>
</reference>